<dbReference type="Proteomes" id="UP000736787">
    <property type="component" value="Unassembled WGS sequence"/>
</dbReference>
<organism evidence="1 2">
    <name type="scientific">Phytophthora cactorum</name>
    <dbReference type="NCBI Taxonomy" id="29920"/>
    <lineage>
        <taxon>Eukaryota</taxon>
        <taxon>Sar</taxon>
        <taxon>Stramenopiles</taxon>
        <taxon>Oomycota</taxon>
        <taxon>Peronosporomycetes</taxon>
        <taxon>Peronosporales</taxon>
        <taxon>Peronosporaceae</taxon>
        <taxon>Phytophthora</taxon>
    </lineage>
</organism>
<dbReference type="EMBL" id="RCMK01000278">
    <property type="protein sequence ID" value="KAG2939103.1"/>
    <property type="molecule type" value="Genomic_DNA"/>
</dbReference>
<evidence type="ECO:0000313" key="1">
    <source>
        <dbReference type="EMBL" id="KAG2939103.1"/>
    </source>
</evidence>
<name>A0A8T1KNW1_9STRA</name>
<reference evidence="1" key="1">
    <citation type="submission" date="2018-10" db="EMBL/GenBank/DDBJ databases">
        <title>Effector identification in a new, highly contiguous assembly of the strawberry crown rot pathogen Phytophthora cactorum.</title>
        <authorList>
            <person name="Armitage A.D."/>
            <person name="Nellist C.F."/>
            <person name="Bates H."/>
            <person name="Vickerstaff R.J."/>
            <person name="Harrison R.J."/>
        </authorList>
    </citation>
    <scope>NUCLEOTIDE SEQUENCE</scope>
    <source>
        <strain evidence="1">4040</strain>
    </source>
</reference>
<evidence type="ECO:0000313" key="2">
    <source>
        <dbReference type="Proteomes" id="UP000736787"/>
    </source>
</evidence>
<sequence length="47" mass="4757">MRAHGDAEIECGIAGGGDGACATSNETQVSLDLTTTVYWGDIVEGGK</sequence>
<protein>
    <submittedName>
        <fullName evidence="1">Uncharacterized protein</fullName>
    </submittedName>
</protein>
<comment type="caution">
    <text evidence="1">The sequence shown here is derived from an EMBL/GenBank/DDBJ whole genome shotgun (WGS) entry which is preliminary data.</text>
</comment>
<proteinExistence type="predicted"/>
<dbReference type="AlphaFoldDB" id="A0A8T1KNW1"/>
<gene>
    <name evidence="1" type="ORF">PC117_g11033</name>
</gene>
<accession>A0A8T1KNW1</accession>